<accession>A9B2Z4</accession>
<dbReference type="InterPro" id="IPR024191">
    <property type="entry name" value="Peptidase_M61"/>
</dbReference>
<dbReference type="Proteomes" id="UP000000787">
    <property type="component" value="Chromosome"/>
</dbReference>
<proteinExistence type="predicted"/>
<dbReference type="AlphaFoldDB" id="A9B2Z4"/>
<dbReference type="Pfam" id="PF13180">
    <property type="entry name" value="PDZ_2"/>
    <property type="match status" value="1"/>
</dbReference>
<dbReference type="Gene3D" id="2.30.42.10">
    <property type="match status" value="1"/>
</dbReference>
<dbReference type="KEGG" id="hau:Haur_4827"/>
<dbReference type="Pfam" id="PF17899">
    <property type="entry name" value="Peptidase_M61_N"/>
    <property type="match status" value="1"/>
</dbReference>
<evidence type="ECO:0000313" key="2">
    <source>
        <dbReference type="EMBL" id="ABX07457.1"/>
    </source>
</evidence>
<dbReference type="HOGENOM" id="CLU_022755_0_1_0"/>
<keyword evidence="3" id="KW-1185">Reference proteome</keyword>
<dbReference type="InterPro" id="IPR027268">
    <property type="entry name" value="Peptidase_M4/M1_CTD_sf"/>
</dbReference>
<dbReference type="InterPro" id="IPR040756">
    <property type="entry name" value="Peptidase_M61_N"/>
</dbReference>
<dbReference type="EMBL" id="CP000875">
    <property type="protein sequence ID" value="ABX07457.1"/>
    <property type="molecule type" value="Genomic_DNA"/>
</dbReference>
<dbReference type="Gene3D" id="1.10.390.10">
    <property type="entry name" value="Neutral Protease Domain 2"/>
    <property type="match status" value="1"/>
</dbReference>
<sequence length="585" mass="66087">MPVSVVLDYTLAIPQPQRHLINVTLRIEGLTGSETSLQLPAWTPGSYLLREYARHVRFVEAHTDGQALAIHKTDRLTWQVQTNGASAITVTYQVYGYELTVRTNHIDATHAHIVPAATLLYLPEYQDCRYNVHLELPSSWEVATGLPKLADGCYGTNDLDELMDCPFEVGELRRYRFDVAEKAHEVVVWGHGNEDIEQVLADTKQIVETEYAFWGDLPYDYYLFIVLLAGANTYGGLEHRNSTSLLLPRHVFKPSKTYERAQGLIAHEFFHTWNVKRLRAAPLGPFDYTRENYTRLLWVMEGFTEYYTDLMLVRAGLMTPQRYLERLADDISTLQNTPGRLVHSLSSSSFDAWIKFYRPDESTPNTTVSYYLKGGLAALVLDMQLREQSNGQQSLDDLIRYLYQTYPITGPGIPEADGMQQALQALTGSDWSDYFAKYIDGLSELPYAEAFATVGLQMQWNYKDRDAQGNPRPQLGIRSKAVDGRVQITHVLDGGDADRAGLAAGDELIALDGWRIDEDGLNKRLADYPIGATVQLSFFRRDELLHVPVTFSQPNPDFLSLTLVSQPSASQRQQAATWLGTPLFK</sequence>
<gene>
    <name evidence="2" type="ordered locus">Haur_4827</name>
</gene>
<dbReference type="PIRSF" id="PIRSF016493">
    <property type="entry name" value="Glycyl_aminpptds"/>
    <property type="match status" value="1"/>
</dbReference>
<dbReference type="InterPro" id="IPR036034">
    <property type="entry name" value="PDZ_sf"/>
</dbReference>
<dbReference type="InterPro" id="IPR007963">
    <property type="entry name" value="Peptidase_M61_catalytic"/>
</dbReference>
<evidence type="ECO:0000259" key="1">
    <source>
        <dbReference type="PROSITE" id="PS50106"/>
    </source>
</evidence>
<organism evidence="2 3">
    <name type="scientific">Herpetosiphon aurantiacus (strain ATCC 23779 / DSM 785 / 114-95)</name>
    <dbReference type="NCBI Taxonomy" id="316274"/>
    <lineage>
        <taxon>Bacteria</taxon>
        <taxon>Bacillati</taxon>
        <taxon>Chloroflexota</taxon>
        <taxon>Chloroflexia</taxon>
        <taxon>Herpetosiphonales</taxon>
        <taxon>Herpetosiphonaceae</taxon>
        <taxon>Herpetosiphon</taxon>
    </lineage>
</organism>
<protein>
    <submittedName>
        <fullName evidence="2">Peptidase M61 domain protein</fullName>
    </submittedName>
</protein>
<dbReference type="Pfam" id="PF05299">
    <property type="entry name" value="Peptidase_M61"/>
    <property type="match status" value="1"/>
</dbReference>
<dbReference type="Gene3D" id="2.60.40.3650">
    <property type="match status" value="1"/>
</dbReference>
<dbReference type="BioCyc" id="HAUR316274:GHYA-4886-MONOMER"/>
<dbReference type="SUPFAM" id="SSF50156">
    <property type="entry name" value="PDZ domain-like"/>
    <property type="match status" value="1"/>
</dbReference>
<feature type="domain" description="PDZ" evidence="1">
    <location>
        <begin position="465"/>
        <end position="513"/>
    </location>
</feature>
<dbReference type="InterPro" id="IPR001478">
    <property type="entry name" value="PDZ"/>
</dbReference>
<reference evidence="2 3" key="1">
    <citation type="journal article" date="2011" name="Stand. Genomic Sci.">
        <title>Complete genome sequence of the filamentous gliding predatory bacterium Herpetosiphon aurantiacus type strain (114-95(T)).</title>
        <authorList>
            <person name="Kiss H."/>
            <person name="Nett M."/>
            <person name="Domin N."/>
            <person name="Martin K."/>
            <person name="Maresca J.A."/>
            <person name="Copeland A."/>
            <person name="Lapidus A."/>
            <person name="Lucas S."/>
            <person name="Berry K.W."/>
            <person name="Glavina Del Rio T."/>
            <person name="Dalin E."/>
            <person name="Tice H."/>
            <person name="Pitluck S."/>
            <person name="Richardson P."/>
            <person name="Bruce D."/>
            <person name="Goodwin L."/>
            <person name="Han C."/>
            <person name="Detter J.C."/>
            <person name="Schmutz J."/>
            <person name="Brettin T."/>
            <person name="Land M."/>
            <person name="Hauser L."/>
            <person name="Kyrpides N.C."/>
            <person name="Ivanova N."/>
            <person name="Goker M."/>
            <person name="Woyke T."/>
            <person name="Klenk H.P."/>
            <person name="Bryant D.A."/>
        </authorList>
    </citation>
    <scope>NUCLEOTIDE SEQUENCE [LARGE SCALE GENOMIC DNA]</scope>
    <source>
        <strain evidence="3">ATCC 23779 / DSM 785 / 114-95</strain>
    </source>
</reference>
<dbReference type="InParanoid" id="A9B2Z4"/>
<dbReference type="SUPFAM" id="SSF55486">
    <property type="entry name" value="Metalloproteases ('zincins'), catalytic domain"/>
    <property type="match status" value="1"/>
</dbReference>
<dbReference type="PROSITE" id="PS50106">
    <property type="entry name" value="PDZ"/>
    <property type="match status" value="1"/>
</dbReference>
<dbReference type="SMART" id="SM00228">
    <property type="entry name" value="PDZ"/>
    <property type="match status" value="1"/>
</dbReference>
<evidence type="ECO:0000313" key="3">
    <source>
        <dbReference type="Proteomes" id="UP000000787"/>
    </source>
</evidence>
<dbReference type="eggNOG" id="COG3975">
    <property type="taxonomic scope" value="Bacteria"/>
</dbReference>
<name>A9B2Z4_HERA2</name>